<feature type="transmembrane region" description="Helical" evidence="7">
    <location>
        <begin position="37"/>
        <end position="57"/>
    </location>
</feature>
<reference evidence="8 9" key="1">
    <citation type="submission" date="2021-01" db="EMBL/GenBank/DDBJ databases">
        <title>Whole genome shotgun sequence of Cellulomonas phragmiteti NBRC 110785.</title>
        <authorList>
            <person name="Komaki H."/>
            <person name="Tamura T."/>
        </authorList>
    </citation>
    <scope>NUCLEOTIDE SEQUENCE [LARGE SCALE GENOMIC DNA]</scope>
    <source>
        <strain evidence="8 9">NBRC 110785</strain>
    </source>
</reference>
<organism evidence="8 9">
    <name type="scientific">Cellulomonas phragmiteti</name>
    <dbReference type="NCBI Taxonomy" id="478780"/>
    <lineage>
        <taxon>Bacteria</taxon>
        <taxon>Bacillati</taxon>
        <taxon>Actinomycetota</taxon>
        <taxon>Actinomycetes</taxon>
        <taxon>Micrococcales</taxon>
        <taxon>Cellulomonadaceae</taxon>
        <taxon>Cellulomonas</taxon>
    </lineage>
</organism>
<protein>
    <recommendedName>
        <fullName evidence="10">ABC transporter permease</fullName>
    </recommendedName>
</protein>
<evidence type="ECO:0000256" key="1">
    <source>
        <dbReference type="ARBA" id="ARBA00004651"/>
    </source>
</evidence>
<feature type="transmembrane region" description="Helical" evidence="7">
    <location>
        <begin position="195"/>
        <end position="213"/>
    </location>
</feature>
<keyword evidence="5 7" id="KW-0472">Membrane</keyword>
<accession>A0ABQ4DLZ3</accession>
<dbReference type="EMBL" id="BONP01000011">
    <property type="protein sequence ID" value="GIG40366.1"/>
    <property type="molecule type" value="Genomic_DNA"/>
</dbReference>
<dbReference type="PANTHER" id="PTHR47089">
    <property type="entry name" value="ABC TRANSPORTER, PERMEASE PROTEIN"/>
    <property type="match status" value="1"/>
</dbReference>
<feature type="transmembrane region" description="Helical" evidence="7">
    <location>
        <begin position="294"/>
        <end position="315"/>
    </location>
</feature>
<evidence type="ECO:0000256" key="3">
    <source>
        <dbReference type="ARBA" id="ARBA00022692"/>
    </source>
</evidence>
<evidence type="ECO:0000256" key="2">
    <source>
        <dbReference type="ARBA" id="ARBA00022475"/>
    </source>
</evidence>
<keyword evidence="2" id="KW-1003">Cell membrane</keyword>
<dbReference type="PANTHER" id="PTHR47089:SF1">
    <property type="entry name" value="GUANOSINE ABC TRANSPORTER PERMEASE PROTEIN NUPP"/>
    <property type="match status" value="1"/>
</dbReference>
<evidence type="ECO:0008006" key="10">
    <source>
        <dbReference type="Google" id="ProtNLM"/>
    </source>
</evidence>
<name>A0ABQ4DLZ3_9CELL</name>
<keyword evidence="4 7" id="KW-1133">Transmembrane helix</keyword>
<sequence>MSTTQAPPEPAPAAPAPQPAGPPRRPYLQQVLDSTTATVVTAVFLALLLAAVLVVAADPASQRAAVYLFARPSDFVGAAWNAVFETYSALFRGAVFDYQAVGARRVRPITETMVASVPLMLAGLGLGIGFRSGLFNIGAQGQVLMGAAAGAWVGVALDLPIVLHPVLACVAAVLVGGLWAGIAGFLKARTGASEVIVTIMLNSVALYFVGYLLTTSVLRQPGSTRPISAPVADTAMMPQLLGPQFRLHLGFVVALLAAVAVWWLMERSTLGFRFRAVGANQDAARTAGIKVPTVYVLVMLVAGGLAGLGGAMQILGTDRTFQGSSAGSIGFDAITVALLGRSRPLGTVLAALLFGALRAGSPLMQTSAGTPIDLVLVIQAVIVLLIAAPPLVRELSLVHRLSALLGYDRKEATA</sequence>
<dbReference type="RefSeq" id="WP_203674027.1">
    <property type="nucleotide sequence ID" value="NZ_BONP01000011.1"/>
</dbReference>
<evidence type="ECO:0000313" key="8">
    <source>
        <dbReference type="EMBL" id="GIG40366.1"/>
    </source>
</evidence>
<comment type="caution">
    <text evidence="8">The sequence shown here is derived from an EMBL/GenBank/DDBJ whole genome shotgun (WGS) entry which is preliminary data.</text>
</comment>
<evidence type="ECO:0000256" key="4">
    <source>
        <dbReference type="ARBA" id="ARBA00022989"/>
    </source>
</evidence>
<comment type="subcellular location">
    <subcellularLocation>
        <location evidence="1">Cell membrane</location>
        <topology evidence="1">Multi-pass membrane protein</topology>
    </subcellularLocation>
</comment>
<feature type="transmembrane region" description="Helical" evidence="7">
    <location>
        <begin position="374"/>
        <end position="392"/>
    </location>
</feature>
<dbReference type="CDD" id="cd06580">
    <property type="entry name" value="TM_PBP1_transp_TpRbsC_like"/>
    <property type="match status" value="1"/>
</dbReference>
<gene>
    <name evidence="8" type="ORF">Cph01nite_21280</name>
</gene>
<feature type="transmembrane region" description="Helical" evidence="7">
    <location>
        <begin position="245"/>
        <end position="265"/>
    </location>
</feature>
<dbReference type="Proteomes" id="UP000614741">
    <property type="component" value="Unassembled WGS sequence"/>
</dbReference>
<evidence type="ECO:0000256" key="5">
    <source>
        <dbReference type="ARBA" id="ARBA00023136"/>
    </source>
</evidence>
<feature type="transmembrane region" description="Helical" evidence="7">
    <location>
        <begin position="161"/>
        <end position="183"/>
    </location>
</feature>
<evidence type="ECO:0000256" key="6">
    <source>
        <dbReference type="SAM" id="MobiDB-lite"/>
    </source>
</evidence>
<dbReference type="Pfam" id="PF02653">
    <property type="entry name" value="BPD_transp_2"/>
    <property type="match status" value="1"/>
</dbReference>
<feature type="region of interest" description="Disordered" evidence="6">
    <location>
        <begin position="1"/>
        <end position="27"/>
    </location>
</feature>
<evidence type="ECO:0000313" key="9">
    <source>
        <dbReference type="Proteomes" id="UP000614741"/>
    </source>
</evidence>
<dbReference type="InterPro" id="IPR001851">
    <property type="entry name" value="ABC_transp_permease"/>
</dbReference>
<keyword evidence="9" id="KW-1185">Reference proteome</keyword>
<proteinExistence type="predicted"/>
<keyword evidence="3 7" id="KW-0812">Transmembrane</keyword>
<feature type="compositionally biased region" description="Pro residues" evidence="6">
    <location>
        <begin position="7"/>
        <end position="25"/>
    </location>
</feature>
<evidence type="ECO:0000256" key="7">
    <source>
        <dbReference type="SAM" id="Phobius"/>
    </source>
</evidence>